<evidence type="ECO:0000259" key="3">
    <source>
        <dbReference type="PROSITE" id="PS51087"/>
    </source>
</evidence>
<dbReference type="GO" id="GO:0070987">
    <property type="term" value="P:error-free translesion synthesis"/>
    <property type="evidence" value="ECO:0007669"/>
    <property type="project" value="TreeGrafter"/>
</dbReference>
<protein>
    <recommendedName>
        <fullName evidence="1 2">Protein ApaG</fullName>
    </recommendedName>
</protein>
<sequence>MTDNPEHNIQIQVETRYLDGQSDPGKARFVFSYTITLQNEGSVGARLLKRHWLITDANGKVQEVRGDGVVGEYPYLQPGEAYQYTSGTILETPVGSMQGDYLMEADDGDQFRAPIAPFRLAVPGVVN</sequence>
<dbReference type="EMBL" id="JAYGII010000010">
    <property type="protein sequence ID" value="MEA5445485.1"/>
    <property type="molecule type" value="Genomic_DNA"/>
</dbReference>
<evidence type="ECO:0000313" key="4">
    <source>
        <dbReference type="EMBL" id="MEA5445485.1"/>
    </source>
</evidence>
<feature type="domain" description="ApaG" evidence="3">
    <location>
        <begin position="3"/>
        <end position="127"/>
    </location>
</feature>
<proteinExistence type="inferred from homology"/>
<dbReference type="NCBIfam" id="NF003967">
    <property type="entry name" value="PRK05461.1"/>
    <property type="match status" value="1"/>
</dbReference>
<comment type="caution">
    <text evidence="4">The sequence shown here is derived from an EMBL/GenBank/DDBJ whole genome shotgun (WGS) entry which is preliminary data.</text>
</comment>
<reference evidence="4 5" key="1">
    <citation type="submission" date="2023-12" db="EMBL/GenBank/DDBJ databases">
        <title>Whole-genome sequencing of halo(alkali)philic microorganisms from hypersaline lakes.</title>
        <authorList>
            <person name="Sorokin D.Y."/>
            <person name="Merkel A.Y."/>
            <person name="Messina E."/>
            <person name="Yakimov M."/>
        </authorList>
    </citation>
    <scope>NUCLEOTIDE SEQUENCE [LARGE SCALE GENOMIC DNA]</scope>
    <source>
        <strain evidence="4 5">AB-CW1</strain>
    </source>
</reference>
<dbReference type="InterPro" id="IPR036767">
    <property type="entry name" value="ApaG_sf"/>
</dbReference>
<name>A0AAP6ML86_9GAMM</name>
<gene>
    <name evidence="2 4" type="primary">apaG</name>
    <name evidence="4" type="ORF">VCB98_06605</name>
</gene>
<accession>A0AAP6ML86</accession>
<dbReference type="HAMAP" id="MF_00791">
    <property type="entry name" value="ApaG"/>
    <property type="match status" value="1"/>
</dbReference>
<dbReference type="InterPro" id="IPR023065">
    <property type="entry name" value="Uncharacterised_ApaG"/>
</dbReference>
<organism evidence="4 5">
    <name type="scientific">Natronospira elongata</name>
    <dbReference type="NCBI Taxonomy" id="3110268"/>
    <lineage>
        <taxon>Bacteria</taxon>
        <taxon>Pseudomonadati</taxon>
        <taxon>Pseudomonadota</taxon>
        <taxon>Gammaproteobacteria</taxon>
        <taxon>Natronospirales</taxon>
        <taxon>Natronospiraceae</taxon>
        <taxon>Natronospira</taxon>
    </lineage>
</organism>
<dbReference type="PANTHER" id="PTHR14289:SF16">
    <property type="entry name" value="POLYMERASE DELTA-INTERACTING PROTEIN 2"/>
    <property type="match status" value="1"/>
</dbReference>
<dbReference type="AlphaFoldDB" id="A0AAP6ML86"/>
<evidence type="ECO:0000313" key="5">
    <source>
        <dbReference type="Proteomes" id="UP001302316"/>
    </source>
</evidence>
<dbReference type="InterPro" id="IPR007474">
    <property type="entry name" value="ApaG_domain"/>
</dbReference>
<evidence type="ECO:0000256" key="1">
    <source>
        <dbReference type="ARBA" id="ARBA00017693"/>
    </source>
</evidence>
<dbReference type="RefSeq" id="WP_346051111.1">
    <property type="nucleotide sequence ID" value="NZ_JAYGII010000010.1"/>
</dbReference>
<dbReference type="Gene3D" id="2.60.40.1470">
    <property type="entry name" value="ApaG domain"/>
    <property type="match status" value="1"/>
</dbReference>
<evidence type="ECO:0000256" key="2">
    <source>
        <dbReference type="HAMAP-Rule" id="MF_00791"/>
    </source>
</evidence>
<dbReference type="Proteomes" id="UP001302316">
    <property type="component" value="Unassembled WGS sequence"/>
</dbReference>
<dbReference type="PROSITE" id="PS51087">
    <property type="entry name" value="APAG"/>
    <property type="match status" value="1"/>
</dbReference>
<dbReference type="Pfam" id="PF04379">
    <property type="entry name" value="DUF525"/>
    <property type="match status" value="1"/>
</dbReference>
<dbReference type="PANTHER" id="PTHR14289">
    <property type="entry name" value="F-BOX ONLY PROTEIN 3"/>
    <property type="match status" value="1"/>
</dbReference>
<keyword evidence="5" id="KW-1185">Reference proteome</keyword>
<dbReference type="SUPFAM" id="SSF110069">
    <property type="entry name" value="ApaG-like"/>
    <property type="match status" value="1"/>
</dbReference>